<dbReference type="InterPro" id="IPR041698">
    <property type="entry name" value="Methyltransf_25"/>
</dbReference>
<dbReference type="CDD" id="cd02440">
    <property type="entry name" value="AdoMet_MTases"/>
    <property type="match status" value="1"/>
</dbReference>
<evidence type="ECO:0000313" key="5">
    <source>
        <dbReference type="EMBL" id="VBB15716.1"/>
    </source>
</evidence>
<dbReference type="AlphaFoldDB" id="A0AAJ5NI66"/>
<proteinExistence type="predicted"/>
<evidence type="ECO:0000256" key="2">
    <source>
        <dbReference type="ARBA" id="ARBA00022679"/>
    </source>
</evidence>
<evidence type="ECO:0000256" key="3">
    <source>
        <dbReference type="ARBA" id="ARBA00022691"/>
    </source>
</evidence>
<dbReference type="SUPFAM" id="SSF53335">
    <property type="entry name" value="S-adenosyl-L-methionine-dependent methyltransferases"/>
    <property type="match status" value="1"/>
</dbReference>
<gene>
    <name evidence="5" type="ORF">BSTAB16_5913</name>
</gene>
<accession>A0AAJ5NI66</accession>
<feature type="domain" description="Ribosomal RNA adenine methylase transferase N-terminal" evidence="4">
    <location>
        <begin position="33"/>
        <end position="161"/>
    </location>
</feature>
<dbReference type="EMBL" id="LR025743">
    <property type="protein sequence ID" value="VBB15716.1"/>
    <property type="molecule type" value="Genomic_DNA"/>
</dbReference>
<reference evidence="5 6" key="1">
    <citation type="submission" date="2017-11" db="EMBL/GenBank/DDBJ databases">
        <authorList>
            <person name="Seth-Smith MB H."/>
        </authorList>
    </citation>
    <scope>NUCLEOTIDE SEQUENCE [LARGE SCALE GENOMIC DNA]</scope>
    <source>
        <strain evidence="5">E</strain>
    </source>
</reference>
<dbReference type="Proteomes" id="UP000268684">
    <property type="component" value="Chromosome II"/>
</dbReference>
<keyword evidence="6" id="KW-1185">Reference proteome</keyword>
<dbReference type="InterPro" id="IPR020598">
    <property type="entry name" value="rRNA_Ade_methylase_Trfase_N"/>
</dbReference>
<sequence length="196" mass="21164">MIWPNAWRVSALFVREWVGRPAAVGALCPSSRHLAREMADAVPDGDGLVVELGGGTGAITAALLERGVAPRRLVVVERSPAFVQHLRRRFPDVSVVWGDARQLERLLPPAARVDAIVSCLPLRTLPRDDVTAIVDQCRRVLPADGVLIQFTYDLRPPGRHPLGDPAFVASGSRIVWANIPPARIVTVRGAPAEADG</sequence>
<protein>
    <submittedName>
        <fullName evidence="5">16S ribosomal RNA methyltransferase KsgA/Dim1 family protein,Phospholipid N-methyltransferase,dimethyladenosine transferase,Methyltransferase domain</fullName>
    </submittedName>
</protein>
<keyword evidence="1 5" id="KW-0489">Methyltransferase</keyword>
<dbReference type="Pfam" id="PF13649">
    <property type="entry name" value="Methyltransf_25"/>
    <property type="match status" value="1"/>
</dbReference>
<dbReference type="RefSeq" id="WP_122171233.1">
    <property type="nucleotide sequence ID" value="NZ_LR025743.1"/>
</dbReference>
<dbReference type="InterPro" id="IPR029063">
    <property type="entry name" value="SAM-dependent_MTases_sf"/>
</dbReference>
<keyword evidence="3" id="KW-0949">S-adenosyl-L-methionine</keyword>
<evidence type="ECO:0000259" key="4">
    <source>
        <dbReference type="SMART" id="SM00650"/>
    </source>
</evidence>
<evidence type="ECO:0000256" key="1">
    <source>
        <dbReference type="ARBA" id="ARBA00022603"/>
    </source>
</evidence>
<organism evidence="5 6">
    <name type="scientific">Burkholderia stabilis</name>
    <dbReference type="NCBI Taxonomy" id="95485"/>
    <lineage>
        <taxon>Bacteria</taxon>
        <taxon>Pseudomonadati</taxon>
        <taxon>Pseudomonadota</taxon>
        <taxon>Betaproteobacteria</taxon>
        <taxon>Burkholderiales</taxon>
        <taxon>Burkholderiaceae</taxon>
        <taxon>Burkholderia</taxon>
        <taxon>Burkholderia cepacia complex</taxon>
    </lineage>
</organism>
<evidence type="ECO:0000313" key="6">
    <source>
        <dbReference type="Proteomes" id="UP000268684"/>
    </source>
</evidence>
<dbReference type="GeneID" id="71058331"/>
<name>A0AAJ5NI66_9BURK</name>
<dbReference type="SMART" id="SM00650">
    <property type="entry name" value="rADc"/>
    <property type="match status" value="1"/>
</dbReference>
<dbReference type="Gene3D" id="3.40.50.150">
    <property type="entry name" value="Vaccinia Virus protein VP39"/>
    <property type="match status" value="1"/>
</dbReference>
<dbReference type="GO" id="GO:0000179">
    <property type="term" value="F:rRNA (adenine-N6,N6-)-dimethyltransferase activity"/>
    <property type="evidence" value="ECO:0007669"/>
    <property type="project" value="InterPro"/>
</dbReference>
<keyword evidence="2" id="KW-0808">Transferase</keyword>